<sequence>MKREIIATKDGSNTIHLPSLNESYHSTHGAIQEAKHVFLKSGLDQVKKDQCSILEIGFGTGLNAILTYISANKKRISINYTGLEAFPVSTKELKSLAYSKIEEIKNYKNQYEALHQTSWDESHEISSFFNLEKKHRDLKDFSPRESTYNLIYFDAFGPRVQPEMWSLENLTKMYKSLKKEGIFVTYCAKGEVRRNLMKVGFNVEKIPGPPGKREMLRGVK</sequence>
<evidence type="ECO:0000313" key="2">
    <source>
        <dbReference type="EMBL" id="PKR81428.1"/>
    </source>
</evidence>
<dbReference type="PANTHER" id="PTHR39963:SF1">
    <property type="entry name" value="MNMC-LIKE METHYLTRANSFERASE DOMAIN-CONTAINING PROTEIN"/>
    <property type="match status" value="1"/>
</dbReference>
<dbReference type="GO" id="GO:0004808">
    <property type="term" value="F:tRNA (5-methylaminomethyl-2-thiouridylate)(34)-methyltransferase activity"/>
    <property type="evidence" value="ECO:0007669"/>
    <property type="project" value="InterPro"/>
</dbReference>
<dbReference type="SUPFAM" id="SSF53335">
    <property type="entry name" value="S-adenosyl-L-methionine-dependent methyltransferases"/>
    <property type="match status" value="1"/>
</dbReference>
<evidence type="ECO:0000313" key="3">
    <source>
        <dbReference type="Proteomes" id="UP000236654"/>
    </source>
</evidence>
<name>A0A2I0R4D6_9FLAO</name>
<dbReference type="Proteomes" id="UP000236654">
    <property type="component" value="Unassembled WGS sequence"/>
</dbReference>
<dbReference type="InterPro" id="IPR047785">
    <property type="entry name" value="tRNA_MNMC2"/>
</dbReference>
<feature type="domain" description="MnmC-like methyltransferase" evidence="1">
    <location>
        <begin position="143"/>
        <end position="220"/>
    </location>
</feature>
<dbReference type="InterPro" id="IPR029063">
    <property type="entry name" value="SAM-dependent_MTases_sf"/>
</dbReference>
<dbReference type="OrthoDB" id="9786494at2"/>
<organism evidence="2 3">
    <name type="scientific">Brumimicrobium salinarum</name>
    <dbReference type="NCBI Taxonomy" id="2058658"/>
    <lineage>
        <taxon>Bacteria</taxon>
        <taxon>Pseudomonadati</taxon>
        <taxon>Bacteroidota</taxon>
        <taxon>Flavobacteriia</taxon>
        <taxon>Flavobacteriales</taxon>
        <taxon>Crocinitomicaceae</taxon>
        <taxon>Brumimicrobium</taxon>
    </lineage>
</organism>
<protein>
    <submittedName>
        <fullName evidence="2">SAM-dependent methyltransferase</fullName>
    </submittedName>
</protein>
<reference evidence="2 3" key="1">
    <citation type="submission" date="2017-12" db="EMBL/GenBank/DDBJ databases">
        <title>The draft genome sequence of Brumimicrobium saltpan LHR20.</title>
        <authorList>
            <person name="Do Z.-J."/>
            <person name="Luo H.-R."/>
        </authorList>
    </citation>
    <scope>NUCLEOTIDE SEQUENCE [LARGE SCALE GENOMIC DNA]</scope>
    <source>
        <strain evidence="2 3">LHR20</strain>
    </source>
</reference>
<dbReference type="Gene3D" id="3.40.50.150">
    <property type="entry name" value="Vaccinia Virus protein VP39"/>
    <property type="match status" value="1"/>
</dbReference>
<dbReference type="RefSeq" id="WP_101333909.1">
    <property type="nucleotide sequence ID" value="NZ_PJNI01000003.1"/>
</dbReference>
<dbReference type="PANTHER" id="PTHR39963">
    <property type="entry name" value="SLL0983 PROTEIN"/>
    <property type="match status" value="1"/>
</dbReference>
<dbReference type="GO" id="GO:0016645">
    <property type="term" value="F:oxidoreductase activity, acting on the CH-NH group of donors"/>
    <property type="evidence" value="ECO:0007669"/>
    <property type="project" value="InterPro"/>
</dbReference>
<proteinExistence type="predicted"/>
<accession>A0A2I0R4D6</accession>
<keyword evidence="2" id="KW-0489">Methyltransferase</keyword>
<dbReference type="Pfam" id="PF05430">
    <property type="entry name" value="Methyltransf_30"/>
    <property type="match status" value="1"/>
</dbReference>
<evidence type="ECO:0000259" key="1">
    <source>
        <dbReference type="Pfam" id="PF05430"/>
    </source>
</evidence>
<keyword evidence="3" id="KW-1185">Reference proteome</keyword>
<keyword evidence="2" id="KW-0808">Transferase</keyword>
<dbReference type="NCBIfam" id="NF033855">
    <property type="entry name" value="tRNA_MNMC2"/>
    <property type="match status" value="1"/>
</dbReference>
<dbReference type="AlphaFoldDB" id="A0A2I0R4D6"/>
<gene>
    <name evidence="2" type="ORF">CW751_05070</name>
</gene>
<dbReference type="EMBL" id="PJNI01000003">
    <property type="protein sequence ID" value="PKR81428.1"/>
    <property type="molecule type" value="Genomic_DNA"/>
</dbReference>
<dbReference type="GO" id="GO:0032259">
    <property type="term" value="P:methylation"/>
    <property type="evidence" value="ECO:0007669"/>
    <property type="project" value="UniProtKB-KW"/>
</dbReference>
<comment type="caution">
    <text evidence="2">The sequence shown here is derived from an EMBL/GenBank/DDBJ whole genome shotgun (WGS) entry which is preliminary data.</text>
</comment>
<dbReference type="InterPro" id="IPR008471">
    <property type="entry name" value="MnmC-like_methylTransf"/>
</dbReference>